<accession>A0A565BXJ4</accession>
<evidence type="ECO:0000313" key="3">
    <source>
        <dbReference type="Proteomes" id="UP000489600"/>
    </source>
</evidence>
<name>A0A565BXJ4_9BRAS</name>
<feature type="region of interest" description="Disordered" evidence="1">
    <location>
        <begin position="137"/>
        <end position="167"/>
    </location>
</feature>
<dbReference type="OrthoDB" id="20172at2759"/>
<sequence length="680" mass="75481">MKGRTTSNVQSNRSTKNGKRDQKMHKSNSGKRSSGQERVKPLEATKEESNVSDIVNAITTKSNDDPVNESLETHQDSESIAEKEESVNGLAKDDDKEESEELDGIANEKMDPVSFSETCEGVNVDERAEHLVKEVEDFEDASNGGISGGSENEAGDDVEEKSEDEEALKQKVEDLETRIEKLEEELREVAALEISLYSVVPDHSSSAHKLHTPARRISRLYIHACKHWSQGKRATIAKNTVSGLILVAKSCGNDVSRLTFWLSNIIALREIISQAFGKSHVPSHFTQTSESNGSEQNGSGKVRRRKNQKQNGFKRVFEDWQETETFIAALGKVEFWIFSRIVESVWWQVFTPHMQSPENGGKTNEKLMGPVLGDQEKGSFSISLWQNAFKAALSRLCPTRGAGHECGCLRILAKMVMEKCIARVDVAMFNAILRESEDQIPTDPVSDPILDSKVLPIPSGDLSFGSGAQLKNAIGNWSRCLAEMFDINTTDSVEEDELIESEKPFSLLNELSDLLMLPKDMLMDLSIREEVCPSISLSLIKRILCNFTPDEFCPDDVPGAVLEELNVESIAEQKLSEVSFPYAASPVSYIPPSSINVAEKVAEAGGGDISRMSRNASVIQRKGYTSDEELEELDSPLTFIIEKVSVSPIPRHNVKQQTEHTIGAVVTNVRYDLLREVWSM</sequence>
<feature type="compositionally biased region" description="Polar residues" evidence="1">
    <location>
        <begin position="1"/>
        <end position="15"/>
    </location>
</feature>
<feature type="compositionally biased region" description="Low complexity" evidence="1">
    <location>
        <begin position="289"/>
        <end position="300"/>
    </location>
</feature>
<comment type="caution">
    <text evidence="2">The sequence shown here is derived from an EMBL/GenBank/DDBJ whole genome shotgun (WGS) entry which is preliminary data.</text>
</comment>
<keyword evidence="3" id="KW-1185">Reference proteome</keyword>
<feature type="compositionally biased region" description="Polar residues" evidence="1">
    <location>
        <begin position="51"/>
        <end position="61"/>
    </location>
</feature>
<dbReference type="PANTHER" id="PTHR31344:SF14">
    <property type="entry name" value="NUCLEOLAR-LIKE PROTEIN"/>
    <property type="match status" value="1"/>
</dbReference>
<dbReference type="InterPro" id="IPR021827">
    <property type="entry name" value="Nup186/Nup192/Nup205"/>
</dbReference>
<dbReference type="AlphaFoldDB" id="A0A565BXJ4"/>
<dbReference type="EMBL" id="CABITT030000005">
    <property type="protein sequence ID" value="VVB06076.1"/>
    <property type="molecule type" value="Genomic_DNA"/>
</dbReference>
<feature type="region of interest" description="Disordered" evidence="1">
    <location>
        <begin position="283"/>
        <end position="308"/>
    </location>
</feature>
<evidence type="ECO:0000256" key="1">
    <source>
        <dbReference type="SAM" id="MobiDB-lite"/>
    </source>
</evidence>
<protein>
    <recommendedName>
        <fullName evidence="4">Dilute domain-containing protein</fullName>
    </recommendedName>
</protein>
<evidence type="ECO:0000313" key="2">
    <source>
        <dbReference type="EMBL" id="VVB06076.1"/>
    </source>
</evidence>
<proteinExistence type="predicted"/>
<dbReference type="PANTHER" id="PTHR31344">
    <property type="entry name" value="NUCLEAR PORE COMPLEX PROTEIN NUP205"/>
    <property type="match status" value="1"/>
</dbReference>
<feature type="compositionally biased region" description="Basic and acidic residues" evidence="1">
    <location>
        <begin position="71"/>
        <end position="94"/>
    </location>
</feature>
<dbReference type="GO" id="GO:0005643">
    <property type="term" value="C:nuclear pore"/>
    <property type="evidence" value="ECO:0007669"/>
    <property type="project" value="InterPro"/>
</dbReference>
<organism evidence="2 3">
    <name type="scientific">Arabis nemorensis</name>
    <dbReference type="NCBI Taxonomy" id="586526"/>
    <lineage>
        <taxon>Eukaryota</taxon>
        <taxon>Viridiplantae</taxon>
        <taxon>Streptophyta</taxon>
        <taxon>Embryophyta</taxon>
        <taxon>Tracheophyta</taxon>
        <taxon>Spermatophyta</taxon>
        <taxon>Magnoliopsida</taxon>
        <taxon>eudicotyledons</taxon>
        <taxon>Gunneridae</taxon>
        <taxon>Pentapetalae</taxon>
        <taxon>rosids</taxon>
        <taxon>malvids</taxon>
        <taxon>Brassicales</taxon>
        <taxon>Brassicaceae</taxon>
        <taxon>Arabideae</taxon>
        <taxon>Arabis</taxon>
    </lineage>
</organism>
<gene>
    <name evidence="2" type="ORF">ANE_LOCUS16520</name>
</gene>
<feature type="compositionally biased region" description="Low complexity" evidence="1">
    <location>
        <begin position="141"/>
        <end position="152"/>
    </location>
</feature>
<dbReference type="Proteomes" id="UP000489600">
    <property type="component" value="Unassembled WGS sequence"/>
</dbReference>
<evidence type="ECO:0008006" key="4">
    <source>
        <dbReference type="Google" id="ProtNLM"/>
    </source>
</evidence>
<feature type="compositionally biased region" description="Basic and acidic residues" evidence="1">
    <location>
        <begin position="34"/>
        <end position="49"/>
    </location>
</feature>
<feature type="region of interest" description="Disordered" evidence="1">
    <location>
        <begin position="1"/>
        <end position="111"/>
    </location>
</feature>
<feature type="compositionally biased region" description="Acidic residues" evidence="1">
    <location>
        <begin position="153"/>
        <end position="166"/>
    </location>
</feature>
<reference evidence="2" key="1">
    <citation type="submission" date="2019-07" db="EMBL/GenBank/DDBJ databases">
        <authorList>
            <person name="Dittberner H."/>
        </authorList>
    </citation>
    <scope>NUCLEOTIDE SEQUENCE [LARGE SCALE GENOMIC DNA]</scope>
</reference>